<organism evidence="3 4">
    <name type="scientific">Zafaria cholistanensis</name>
    <dbReference type="NCBI Taxonomy" id="1682741"/>
    <lineage>
        <taxon>Bacteria</taxon>
        <taxon>Bacillati</taxon>
        <taxon>Actinomycetota</taxon>
        <taxon>Actinomycetes</taxon>
        <taxon>Micrococcales</taxon>
        <taxon>Micrococcaceae</taxon>
        <taxon>Zafaria</taxon>
    </lineage>
</organism>
<dbReference type="EMBL" id="BKDJ01000010">
    <property type="protein sequence ID" value="GER23581.1"/>
    <property type="molecule type" value="Genomic_DNA"/>
</dbReference>
<dbReference type="Pfam" id="PF00174">
    <property type="entry name" value="Oxidored_molyb"/>
    <property type="match status" value="1"/>
</dbReference>
<dbReference type="PANTHER" id="PTHR19372:SF7">
    <property type="entry name" value="SULFITE OXIDASE, MITOCHONDRIAL"/>
    <property type="match status" value="1"/>
</dbReference>
<proteinExistence type="predicted"/>
<dbReference type="GO" id="GO:0008482">
    <property type="term" value="F:sulfite oxidase activity"/>
    <property type="evidence" value="ECO:0007669"/>
    <property type="project" value="TreeGrafter"/>
</dbReference>
<feature type="transmembrane region" description="Helical" evidence="1">
    <location>
        <begin position="177"/>
        <end position="198"/>
    </location>
</feature>
<keyword evidence="1" id="KW-0812">Transmembrane</keyword>
<dbReference type="AlphaFoldDB" id="A0A5A7NUR4"/>
<dbReference type="Proteomes" id="UP000325307">
    <property type="component" value="Unassembled WGS sequence"/>
</dbReference>
<keyword evidence="1" id="KW-0472">Membrane</keyword>
<dbReference type="GO" id="GO:0043546">
    <property type="term" value="F:molybdopterin cofactor binding"/>
    <property type="evidence" value="ECO:0007669"/>
    <property type="project" value="TreeGrafter"/>
</dbReference>
<dbReference type="PANTHER" id="PTHR19372">
    <property type="entry name" value="SULFITE REDUCTASE"/>
    <property type="match status" value="1"/>
</dbReference>
<dbReference type="InterPro" id="IPR014756">
    <property type="entry name" value="Ig_E-set"/>
</dbReference>
<dbReference type="SUPFAM" id="SSF56524">
    <property type="entry name" value="Oxidoreductase molybdopterin-binding domain"/>
    <property type="match status" value="1"/>
</dbReference>
<evidence type="ECO:0000256" key="1">
    <source>
        <dbReference type="SAM" id="Phobius"/>
    </source>
</evidence>
<dbReference type="SUPFAM" id="SSF81296">
    <property type="entry name" value="E set domains"/>
    <property type="match status" value="1"/>
</dbReference>
<feature type="transmembrane region" description="Helical" evidence="1">
    <location>
        <begin position="80"/>
        <end position="100"/>
    </location>
</feature>
<reference evidence="3 4" key="1">
    <citation type="submission" date="2019-09" db="EMBL/GenBank/DDBJ databases">
        <title>Arthrobacter zafarii sp. nov., a moderately thermotolerant and halotolerant actinobacterium isolated from Cholistan desert soil of Pakistan.</title>
        <authorList>
            <person name="Amin A."/>
            <person name="Ahmed I."/>
            <person name="Khalid N."/>
            <person name="Schumann P."/>
            <person name="Busse H.J."/>
            <person name="Khan I.U."/>
            <person name="Li S."/>
            <person name="Li W.J."/>
        </authorList>
    </citation>
    <scope>NUCLEOTIDE SEQUENCE [LARGE SCALE GENOMIC DNA]</scope>
    <source>
        <strain evidence="3 4">NCCP-1664</strain>
    </source>
</reference>
<evidence type="ECO:0000313" key="3">
    <source>
        <dbReference type="EMBL" id="GER23581.1"/>
    </source>
</evidence>
<feature type="domain" description="Oxidoreductase molybdopterin-binding" evidence="2">
    <location>
        <begin position="253"/>
        <end position="405"/>
    </location>
</feature>
<keyword evidence="4" id="KW-1185">Reference proteome</keyword>
<name>A0A5A7NUR4_9MICC</name>
<feature type="transmembrane region" description="Helical" evidence="1">
    <location>
        <begin position="107"/>
        <end position="128"/>
    </location>
</feature>
<dbReference type="InterPro" id="IPR036374">
    <property type="entry name" value="OxRdtase_Mopterin-bd_sf"/>
</dbReference>
<accession>A0A5A7NUR4</accession>
<protein>
    <submittedName>
        <fullName evidence="3">Oxidoreductase</fullName>
    </submittedName>
</protein>
<evidence type="ECO:0000259" key="2">
    <source>
        <dbReference type="Pfam" id="PF00174"/>
    </source>
</evidence>
<evidence type="ECO:0000313" key="4">
    <source>
        <dbReference type="Proteomes" id="UP000325307"/>
    </source>
</evidence>
<dbReference type="GO" id="GO:0020037">
    <property type="term" value="F:heme binding"/>
    <property type="evidence" value="ECO:0007669"/>
    <property type="project" value="TreeGrafter"/>
</dbReference>
<dbReference type="Gene3D" id="2.60.40.650">
    <property type="match status" value="1"/>
</dbReference>
<dbReference type="GO" id="GO:0006790">
    <property type="term" value="P:sulfur compound metabolic process"/>
    <property type="evidence" value="ECO:0007669"/>
    <property type="project" value="TreeGrafter"/>
</dbReference>
<dbReference type="InterPro" id="IPR000572">
    <property type="entry name" value="OxRdtase_Mopterin-bd_dom"/>
</dbReference>
<sequence length="527" mass="55157">MSTPQTGTPGSGARASARTGRHALAGVVAAALMFGGAQFVSAFLAPASSPLVAAGAWFIDITPAWLKDLAIGLFGTADKLALGVSIGIMALIGSAAIGIVSRRWLRAGLLMVALIGAALMAAVGTRAGTNTVDLLPTAAGTVLGLAALRWLTTRAARTGATHAGEVRTRPAADRRSFLRAAVLGAAGAVVLGAGSRVVEAVRGGVRQVREAIRLPAPTRPAAPLPSGVQAPVAGMPAYTTPNAQFYRIDTALVVPEVDPGSWRLRVHGMVEQEVELSYAELMESGLVEADVTLTCVSNAVGGDLAGNARWLGLPLRQVLERARPLPGADMVLSTSADGFSASTPLEVLRDGRNALLAVGMNGEPLPLEHGFPVRMVVPGLYGFVSATKWVVDLEVTRFADKQAYWTARGWDERAPIKLASRVDVPRGFARLPAGTVDIGGTAWAQGIGISRVEVQLDGGDWREAVLAAEATVDSWRQWSYRWEDAEPGDHTARVRAYDATGAQQTGERADPIPNGASGWHEVRFTVG</sequence>
<gene>
    <name evidence="3" type="ORF">NCCP1664_20760</name>
</gene>
<feature type="transmembrane region" description="Helical" evidence="1">
    <location>
        <begin position="134"/>
        <end position="152"/>
    </location>
</feature>
<feature type="transmembrane region" description="Helical" evidence="1">
    <location>
        <begin position="23"/>
        <end position="45"/>
    </location>
</feature>
<comment type="caution">
    <text evidence="3">The sequence shown here is derived from an EMBL/GenBank/DDBJ whole genome shotgun (WGS) entry which is preliminary data.</text>
</comment>
<keyword evidence="1" id="KW-1133">Transmembrane helix</keyword>
<dbReference type="Gene3D" id="3.90.420.10">
    <property type="entry name" value="Oxidoreductase, molybdopterin-binding domain"/>
    <property type="match status" value="1"/>
</dbReference>